<dbReference type="InterPro" id="IPR050380">
    <property type="entry name" value="Immune_Resp_Modulators"/>
</dbReference>
<proteinExistence type="predicted"/>
<name>A0A7K8NXS7_CASCA</name>
<dbReference type="Proteomes" id="UP000524187">
    <property type="component" value="Unassembled WGS sequence"/>
</dbReference>
<evidence type="ECO:0000313" key="4">
    <source>
        <dbReference type="EMBL" id="NXE58176.1"/>
    </source>
</evidence>
<comment type="caution">
    <text evidence="4">The sequence shown here is derived from an EMBL/GenBank/DDBJ whole genome shotgun (WGS) entry which is preliminary data.</text>
</comment>
<sequence>LYVAASQLTLPLADGKSQQPFYCRARHSEGDRYLRVVNPGESHPADAVPAVSIHPPSRDDFDGPYRNSTVLCRVVSPRSLPVAVQWLKNGALQETGVATERPVPNGRGGYVTSSGISVLESEWNAGITYTCKVDAELRNTSKAMECG</sequence>
<organism evidence="4 5">
    <name type="scientific">Casuarius casuarius</name>
    <name type="common">Southern cassowary</name>
    <name type="synonym">Struthio casuarius</name>
    <dbReference type="NCBI Taxonomy" id="8787"/>
    <lineage>
        <taxon>Eukaryota</taxon>
        <taxon>Metazoa</taxon>
        <taxon>Chordata</taxon>
        <taxon>Craniata</taxon>
        <taxon>Vertebrata</taxon>
        <taxon>Euteleostomi</taxon>
        <taxon>Archelosauria</taxon>
        <taxon>Archosauria</taxon>
        <taxon>Dinosauria</taxon>
        <taxon>Saurischia</taxon>
        <taxon>Theropoda</taxon>
        <taxon>Coelurosauria</taxon>
        <taxon>Aves</taxon>
        <taxon>Palaeognathae</taxon>
        <taxon>Casuariiformes</taxon>
        <taxon>Casuariidae</taxon>
        <taxon>Casuarius</taxon>
    </lineage>
</organism>
<evidence type="ECO:0000256" key="1">
    <source>
        <dbReference type="ARBA" id="ARBA00023319"/>
    </source>
</evidence>
<feature type="domain" description="Ig-like" evidence="2">
    <location>
        <begin position="49"/>
        <end position="141"/>
    </location>
</feature>
<accession>A0A7K8NXS7</accession>
<dbReference type="EMBL" id="VWPT01001064">
    <property type="protein sequence ID" value="NXE58176.1"/>
    <property type="molecule type" value="Genomic_DNA"/>
</dbReference>
<dbReference type="InterPro" id="IPR003597">
    <property type="entry name" value="Ig_C1-set"/>
</dbReference>
<evidence type="ECO:0000313" key="3">
    <source>
        <dbReference type="EMBL" id="NXE57943.1"/>
    </source>
</evidence>
<evidence type="ECO:0000259" key="2">
    <source>
        <dbReference type="PROSITE" id="PS50835"/>
    </source>
</evidence>
<dbReference type="PROSITE" id="PS50835">
    <property type="entry name" value="IG_LIKE"/>
    <property type="match status" value="1"/>
</dbReference>
<protein>
    <submittedName>
        <fullName evidence="4">IGHM protein</fullName>
    </submittedName>
</protein>
<dbReference type="Gene3D" id="2.60.40.10">
    <property type="entry name" value="Immunoglobulins"/>
    <property type="match status" value="1"/>
</dbReference>
<dbReference type="InterPro" id="IPR036179">
    <property type="entry name" value="Ig-like_dom_sf"/>
</dbReference>
<dbReference type="AlphaFoldDB" id="A0A7K8NXS7"/>
<dbReference type="Pfam" id="PF07654">
    <property type="entry name" value="C1-set"/>
    <property type="match status" value="1"/>
</dbReference>
<reference evidence="4 5" key="1">
    <citation type="submission" date="2019-09" db="EMBL/GenBank/DDBJ databases">
        <title>Bird 10,000 Genomes (B10K) Project - Family phase.</title>
        <authorList>
            <person name="Zhang G."/>
        </authorList>
    </citation>
    <scope>NUCLEOTIDE SEQUENCE [LARGE SCALE GENOMIC DNA]</scope>
    <source>
        <strain evidence="4">B10K-LSUMZ-50683</strain>
        <tissue evidence="4">Muscle</tissue>
    </source>
</reference>
<feature type="non-terminal residue" evidence="4">
    <location>
        <position position="1"/>
    </location>
</feature>
<dbReference type="SMART" id="SM00407">
    <property type="entry name" value="IGc1"/>
    <property type="match status" value="1"/>
</dbReference>
<dbReference type="InterPro" id="IPR007110">
    <property type="entry name" value="Ig-like_dom"/>
</dbReference>
<dbReference type="EMBL" id="VWPT01000630">
    <property type="protein sequence ID" value="NXE57943.1"/>
    <property type="molecule type" value="Genomic_DNA"/>
</dbReference>
<dbReference type="InterPro" id="IPR013783">
    <property type="entry name" value="Ig-like_fold"/>
</dbReference>
<keyword evidence="5" id="KW-1185">Reference proteome</keyword>
<feature type="non-terminal residue" evidence="4">
    <location>
        <position position="147"/>
    </location>
</feature>
<dbReference type="SUPFAM" id="SSF48726">
    <property type="entry name" value="Immunoglobulin"/>
    <property type="match status" value="1"/>
</dbReference>
<dbReference type="PANTHER" id="PTHR23411">
    <property type="entry name" value="TAPASIN"/>
    <property type="match status" value="1"/>
</dbReference>
<gene>
    <name evidence="4" type="primary">Ighm_1</name>
    <name evidence="3" type="synonym">Ighm_0</name>
    <name evidence="3" type="ORF">CASCAS_R15372</name>
    <name evidence="4" type="ORF">CASCAS_R15375</name>
</gene>
<evidence type="ECO:0000313" key="5">
    <source>
        <dbReference type="Proteomes" id="UP000524187"/>
    </source>
</evidence>
<keyword evidence="1" id="KW-0393">Immunoglobulin domain</keyword>